<proteinExistence type="predicted"/>
<accession>C3Z6S8</accession>
<name>C3Z6S8_BRAFL</name>
<dbReference type="InParanoid" id="C3Z6S8"/>
<sequence length="143" mass="16106">MSTNSNKLTWEEPVAMEVNDGDSFEQRLDKVVVALGRLTLSATKRKRTTPDDEDIQPPTKKRRLAIRAWSSATAPKRGEVSIHIKRCSCRDSYDNPNVELKFFTAVRTSQVCTDSLTINPLIPEEQRSRLSVAGEAFARRTAK</sequence>
<dbReference type="AlphaFoldDB" id="C3Z6S8"/>
<protein>
    <submittedName>
        <fullName evidence="1">Uncharacterized protein</fullName>
    </submittedName>
</protein>
<reference evidence="1" key="1">
    <citation type="journal article" date="2008" name="Nature">
        <title>The amphioxus genome and the evolution of the chordate karyotype.</title>
        <authorList>
            <consortium name="US DOE Joint Genome Institute (JGI-PGF)"/>
            <person name="Putnam N.H."/>
            <person name="Butts T."/>
            <person name="Ferrier D.E.K."/>
            <person name="Furlong R.F."/>
            <person name="Hellsten U."/>
            <person name="Kawashima T."/>
            <person name="Robinson-Rechavi M."/>
            <person name="Shoguchi E."/>
            <person name="Terry A."/>
            <person name="Yu J.-K."/>
            <person name="Benito-Gutierrez E.L."/>
            <person name="Dubchak I."/>
            <person name="Garcia-Fernandez J."/>
            <person name="Gibson-Brown J.J."/>
            <person name="Grigoriev I.V."/>
            <person name="Horton A.C."/>
            <person name="de Jong P.J."/>
            <person name="Jurka J."/>
            <person name="Kapitonov V.V."/>
            <person name="Kohara Y."/>
            <person name="Kuroki Y."/>
            <person name="Lindquist E."/>
            <person name="Lucas S."/>
            <person name="Osoegawa K."/>
            <person name="Pennacchio L.A."/>
            <person name="Salamov A.A."/>
            <person name="Satou Y."/>
            <person name="Sauka-Spengler T."/>
            <person name="Schmutz J."/>
            <person name="Shin-I T."/>
            <person name="Toyoda A."/>
            <person name="Bronner-Fraser M."/>
            <person name="Fujiyama A."/>
            <person name="Holland L.Z."/>
            <person name="Holland P.W.H."/>
            <person name="Satoh N."/>
            <person name="Rokhsar D.S."/>
        </authorList>
    </citation>
    <scope>NUCLEOTIDE SEQUENCE [LARGE SCALE GENOMIC DNA]</scope>
    <source>
        <strain evidence="1">S238N-H82</strain>
        <tissue evidence="1">Testes</tissue>
    </source>
</reference>
<gene>
    <name evidence="1" type="ORF">BRAFLDRAFT_69082</name>
</gene>
<organism>
    <name type="scientific">Branchiostoma floridae</name>
    <name type="common">Florida lancelet</name>
    <name type="synonym">Amphioxus</name>
    <dbReference type="NCBI Taxonomy" id="7739"/>
    <lineage>
        <taxon>Eukaryota</taxon>
        <taxon>Metazoa</taxon>
        <taxon>Chordata</taxon>
        <taxon>Cephalochordata</taxon>
        <taxon>Leptocardii</taxon>
        <taxon>Amphioxiformes</taxon>
        <taxon>Branchiostomatidae</taxon>
        <taxon>Branchiostoma</taxon>
    </lineage>
</organism>
<dbReference type="EMBL" id="GG666590">
    <property type="protein sequence ID" value="EEN51524.1"/>
    <property type="molecule type" value="Genomic_DNA"/>
</dbReference>
<evidence type="ECO:0000313" key="1">
    <source>
        <dbReference type="EMBL" id="EEN51524.1"/>
    </source>
</evidence>